<dbReference type="Proteomes" id="UP000502677">
    <property type="component" value="Chromosome"/>
</dbReference>
<keyword evidence="5 6" id="KW-0472">Membrane</keyword>
<proteinExistence type="predicted"/>
<evidence type="ECO:0000313" key="9">
    <source>
        <dbReference type="Proteomes" id="UP000502677"/>
    </source>
</evidence>
<keyword evidence="3 6" id="KW-0812">Transmembrane</keyword>
<keyword evidence="9" id="KW-1185">Reference proteome</keyword>
<dbReference type="KEGG" id="lvi:G7068_12685"/>
<evidence type="ECO:0000256" key="1">
    <source>
        <dbReference type="ARBA" id="ARBA00004651"/>
    </source>
</evidence>
<evidence type="ECO:0000313" key="8">
    <source>
        <dbReference type="EMBL" id="QIK63958.1"/>
    </source>
</evidence>
<accession>A0A6G7XHW2</accession>
<feature type="transmembrane region" description="Helical" evidence="6">
    <location>
        <begin position="135"/>
        <end position="156"/>
    </location>
</feature>
<organism evidence="8 9">
    <name type="scientific">Leucobacter viscericola</name>
    <dbReference type="NCBI Taxonomy" id="2714935"/>
    <lineage>
        <taxon>Bacteria</taxon>
        <taxon>Bacillati</taxon>
        <taxon>Actinomycetota</taxon>
        <taxon>Actinomycetes</taxon>
        <taxon>Micrococcales</taxon>
        <taxon>Microbacteriaceae</taxon>
        <taxon>Leucobacter</taxon>
    </lineage>
</organism>
<evidence type="ECO:0000256" key="4">
    <source>
        <dbReference type="ARBA" id="ARBA00022989"/>
    </source>
</evidence>
<evidence type="ECO:0000256" key="5">
    <source>
        <dbReference type="ARBA" id="ARBA00023136"/>
    </source>
</evidence>
<keyword evidence="4 6" id="KW-1133">Transmembrane helix</keyword>
<dbReference type="PANTHER" id="PTHR35007">
    <property type="entry name" value="INTEGRAL MEMBRANE PROTEIN-RELATED"/>
    <property type="match status" value="1"/>
</dbReference>
<gene>
    <name evidence="8" type="ORF">G7068_12685</name>
</gene>
<feature type="transmembrane region" description="Helical" evidence="6">
    <location>
        <begin position="290"/>
        <end position="312"/>
    </location>
</feature>
<feature type="transmembrane region" description="Helical" evidence="6">
    <location>
        <begin position="162"/>
        <end position="185"/>
    </location>
</feature>
<comment type="subcellular location">
    <subcellularLocation>
        <location evidence="1">Cell membrane</location>
        <topology evidence="1">Multi-pass membrane protein</topology>
    </subcellularLocation>
</comment>
<dbReference type="RefSeq" id="WP_166292298.1">
    <property type="nucleotide sequence ID" value="NZ_CP049863.1"/>
</dbReference>
<dbReference type="GO" id="GO:0005886">
    <property type="term" value="C:plasma membrane"/>
    <property type="evidence" value="ECO:0007669"/>
    <property type="project" value="UniProtKB-SubCell"/>
</dbReference>
<dbReference type="EMBL" id="CP049863">
    <property type="protein sequence ID" value="QIK63958.1"/>
    <property type="molecule type" value="Genomic_DNA"/>
</dbReference>
<evidence type="ECO:0000256" key="6">
    <source>
        <dbReference type="SAM" id="Phobius"/>
    </source>
</evidence>
<protein>
    <recommendedName>
        <fullName evidence="7">Type II secretion system protein GspF domain-containing protein</fullName>
    </recommendedName>
</protein>
<dbReference type="Pfam" id="PF00482">
    <property type="entry name" value="T2SSF"/>
    <property type="match status" value="1"/>
</dbReference>
<feature type="domain" description="Type II secretion system protein GspF" evidence="7">
    <location>
        <begin position="21"/>
        <end position="150"/>
    </location>
</feature>
<sequence>MKWRHRAAGEKPSAPGAIAARCASMLRGGVMPHRVFGLIAEDASVDSVERRVHQLVESGETPGAAIAICATERAEVRRRGRANDTVEWRLLASSWQLAEDTGAPLAAALERISAALLTLRRLRERRDVLVSGPKATTRLVAALPPLVLVMGWLLGFDPSPVLLSWAGVCMVSVGLVLLAAGVYWAHRLTQQLQAQDRVAGIELELVWIALGGGASPNDAVRQVVDCLDRTGNDWVEFDRFCADGTLAEIVRRAHSTGVPLGPLLLSEAAALRVSSHAVLESAAERLGVRILIPLGLCVLPSFIVMGVLPVVISMVGNRPF</sequence>
<reference evidence="8 9" key="1">
    <citation type="submission" date="2020-03" db="EMBL/GenBank/DDBJ databases">
        <title>Leucobacter sp. nov., isolated from beetles.</title>
        <authorList>
            <person name="Hyun D.-W."/>
            <person name="Bae J.-W."/>
        </authorList>
    </citation>
    <scope>NUCLEOTIDE SEQUENCE [LARGE SCALE GENOMIC DNA]</scope>
    <source>
        <strain evidence="8 9">HDW9C</strain>
    </source>
</reference>
<keyword evidence="2" id="KW-1003">Cell membrane</keyword>
<dbReference type="AlphaFoldDB" id="A0A6G7XHW2"/>
<dbReference type="InterPro" id="IPR018076">
    <property type="entry name" value="T2SS_GspF_dom"/>
</dbReference>
<evidence type="ECO:0000259" key="7">
    <source>
        <dbReference type="Pfam" id="PF00482"/>
    </source>
</evidence>
<dbReference type="PANTHER" id="PTHR35007:SF4">
    <property type="entry name" value="CONSERVED TRANSMEMBRANE PROTEIN-RELATED"/>
    <property type="match status" value="1"/>
</dbReference>
<evidence type="ECO:0000256" key="3">
    <source>
        <dbReference type="ARBA" id="ARBA00022692"/>
    </source>
</evidence>
<evidence type="ECO:0000256" key="2">
    <source>
        <dbReference type="ARBA" id="ARBA00022475"/>
    </source>
</evidence>
<name>A0A6G7XHW2_9MICO</name>